<evidence type="ECO:0000313" key="5">
    <source>
        <dbReference type="Proteomes" id="UP000053820"/>
    </source>
</evidence>
<organism evidence="4 5">
    <name type="scientific">Hydnomerulius pinastri MD-312</name>
    <dbReference type="NCBI Taxonomy" id="994086"/>
    <lineage>
        <taxon>Eukaryota</taxon>
        <taxon>Fungi</taxon>
        <taxon>Dikarya</taxon>
        <taxon>Basidiomycota</taxon>
        <taxon>Agaricomycotina</taxon>
        <taxon>Agaricomycetes</taxon>
        <taxon>Agaricomycetidae</taxon>
        <taxon>Boletales</taxon>
        <taxon>Boletales incertae sedis</taxon>
        <taxon>Leucogyrophana</taxon>
    </lineage>
</organism>
<feature type="compositionally biased region" description="Polar residues" evidence="1">
    <location>
        <begin position="154"/>
        <end position="166"/>
    </location>
</feature>
<feature type="compositionally biased region" description="Polar residues" evidence="1">
    <location>
        <begin position="281"/>
        <end position="290"/>
    </location>
</feature>
<dbReference type="HOGENOM" id="CLU_824015_0_0_1"/>
<feature type="region of interest" description="Disordered" evidence="1">
    <location>
        <begin position="280"/>
        <end position="299"/>
    </location>
</feature>
<dbReference type="AlphaFoldDB" id="A0A0C9W9Y2"/>
<keyword evidence="3" id="KW-0732">Signal</keyword>
<keyword evidence="2" id="KW-1133">Transmembrane helix</keyword>
<accession>A0A0C9W9Y2</accession>
<feature type="signal peptide" evidence="3">
    <location>
        <begin position="1"/>
        <end position="28"/>
    </location>
</feature>
<evidence type="ECO:0000256" key="3">
    <source>
        <dbReference type="SAM" id="SignalP"/>
    </source>
</evidence>
<evidence type="ECO:0000256" key="2">
    <source>
        <dbReference type="SAM" id="Phobius"/>
    </source>
</evidence>
<gene>
    <name evidence="4" type="ORF">HYDPIDRAFT_32834</name>
</gene>
<keyword evidence="2" id="KW-0812">Transmembrane</keyword>
<evidence type="ECO:0000313" key="4">
    <source>
        <dbReference type="EMBL" id="KIJ59842.1"/>
    </source>
</evidence>
<feature type="transmembrane region" description="Helical" evidence="2">
    <location>
        <begin position="245"/>
        <end position="266"/>
    </location>
</feature>
<evidence type="ECO:0000256" key="1">
    <source>
        <dbReference type="SAM" id="MobiDB-lite"/>
    </source>
</evidence>
<dbReference type="EMBL" id="KN839880">
    <property type="protein sequence ID" value="KIJ59842.1"/>
    <property type="molecule type" value="Genomic_DNA"/>
</dbReference>
<dbReference type="OrthoDB" id="3245083at2759"/>
<keyword evidence="5" id="KW-1185">Reference proteome</keyword>
<protein>
    <submittedName>
        <fullName evidence="4">Uncharacterized protein</fullName>
    </submittedName>
</protein>
<feature type="region of interest" description="Disordered" evidence="1">
    <location>
        <begin position="215"/>
        <end position="235"/>
    </location>
</feature>
<feature type="region of interest" description="Disordered" evidence="1">
    <location>
        <begin position="154"/>
        <end position="173"/>
    </location>
</feature>
<sequence>MPPRIGRSKHHAILFISLLLSVASPAFSLDVSWTSPVDGDMYASGDTILGQWTSAKEVVSPSFKLCLSDSTHTRRDGVATNGTTGDLESDILESCGRAVWPRVKKQADAYAISVKVPQMSTLRRGMYIQMEDDFGGTAFSNSFALTGRAAETNSTSMTSAQQTAPTSHKKVLPSASVADAPATWVSAPTTPPSASSSSTTRLHRSMISHPLDKQPTATLLSQGSPSNASPADLSASTRDVTAPTVALAVPLSLLGIVVLASVVLAVHHHRAILRTRLQERASATGSSGKNVNGDDPPTSFADGSFHCVPLSPHSPVSPSSIISSYLPQVTTVHQGSS</sequence>
<feature type="compositionally biased region" description="Low complexity" evidence="1">
    <location>
        <begin position="183"/>
        <end position="200"/>
    </location>
</feature>
<feature type="region of interest" description="Disordered" evidence="1">
    <location>
        <begin position="183"/>
        <end position="203"/>
    </location>
</feature>
<reference evidence="4 5" key="1">
    <citation type="submission" date="2014-04" db="EMBL/GenBank/DDBJ databases">
        <title>Evolutionary Origins and Diversification of the Mycorrhizal Mutualists.</title>
        <authorList>
            <consortium name="DOE Joint Genome Institute"/>
            <consortium name="Mycorrhizal Genomics Consortium"/>
            <person name="Kohler A."/>
            <person name="Kuo A."/>
            <person name="Nagy L.G."/>
            <person name="Floudas D."/>
            <person name="Copeland A."/>
            <person name="Barry K.W."/>
            <person name="Cichocki N."/>
            <person name="Veneault-Fourrey C."/>
            <person name="LaButti K."/>
            <person name="Lindquist E.A."/>
            <person name="Lipzen A."/>
            <person name="Lundell T."/>
            <person name="Morin E."/>
            <person name="Murat C."/>
            <person name="Riley R."/>
            <person name="Ohm R."/>
            <person name="Sun H."/>
            <person name="Tunlid A."/>
            <person name="Henrissat B."/>
            <person name="Grigoriev I.V."/>
            <person name="Hibbett D.S."/>
            <person name="Martin F."/>
        </authorList>
    </citation>
    <scope>NUCLEOTIDE SEQUENCE [LARGE SCALE GENOMIC DNA]</scope>
    <source>
        <strain evidence="4 5">MD-312</strain>
    </source>
</reference>
<name>A0A0C9W9Y2_9AGAM</name>
<keyword evidence="2" id="KW-0472">Membrane</keyword>
<feature type="chain" id="PRO_5002205839" evidence="3">
    <location>
        <begin position="29"/>
        <end position="337"/>
    </location>
</feature>
<proteinExistence type="predicted"/>
<dbReference type="Proteomes" id="UP000053820">
    <property type="component" value="Unassembled WGS sequence"/>
</dbReference>